<dbReference type="AlphaFoldDB" id="A0A6J6DNB4"/>
<evidence type="ECO:0000313" key="4">
    <source>
        <dbReference type="EMBL" id="CAB4565621.1"/>
    </source>
</evidence>
<sequence>MAKNTLTADDARDQHGNPAGILEQAQDLMGDIVELRRELHRWPEIGNHLPKTREAVLAALEGLPLDITLHETTSGIAAMLTGDQPGDTVLIRGDMDALPMPEDTNVEFKSHVENAMHACGHDTHTSMLVGAAKLLSARKADIKGRVLFMFQPGEEGYNGASEMLNEGLLDVGTESPITGAFAIHAASNIPGGFIGLKGGTIMASSDTMTITVRGRGGHGSAPHFTLDPVPVACEIVQALQTLVTRRIDVFDPGVITVTQIHTGTTSNVIPETAMINGTMRAVSERTRSLIHDGIRRVAEGIAAAHGMEAEVELNYGYDVTINNDEKAIFAADVATAVSGERNVRMMDHPVMGAEDFSYVLNRVPGAMMFLGLMPEGMDIMKAAPNHSNRAIYEETHMARGIAVYSSVALRHLGVPLS</sequence>
<name>A0A6J6DNB4_9ZZZZ</name>
<feature type="domain" description="Peptidase M20 dimerisation" evidence="3">
    <location>
        <begin position="206"/>
        <end position="298"/>
    </location>
</feature>
<dbReference type="Pfam" id="PF07687">
    <property type="entry name" value="M20_dimer"/>
    <property type="match status" value="1"/>
</dbReference>
<evidence type="ECO:0000256" key="2">
    <source>
        <dbReference type="ARBA" id="ARBA00022801"/>
    </source>
</evidence>
<dbReference type="PIRSF" id="PIRSF005962">
    <property type="entry name" value="Pept_M20D_amidohydro"/>
    <property type="match status" value="1"/>
</dbReference>
<evidence type="ECO:0000313" key="5">
    <source>
        <dbReference type="EMBL" id="CAB5007801.1"/>
    </source>
</evidence>
<reference evidence="4" key="1">
    <citation type="submission" date="2020-05" db="EMBL/GenBank/DDBJ databases">
        <authorList>
            <person name="Chiriac C."/>
            <person name="Salcher M."/>
            <person name="Ghai R."/>
            <person name="Kavagutti S V."/>
        </authorList>
    </citation>
    <scope>NUCLEOTIDE SEQUENCE</scope>
</reference>
<dbReference type="GO" id="GO:0016787">
    <property type="term" value="F:hydrolase activity"/>
    <property type="evidence" value="ECO:0007669"/>
    <property type="project" value="UniProtKB-KW"/>
</dbReference>
<dbReference type="InterPro" id="IPR011650">
    <property type="entry name" value="Peptidase_M20_dimer"/>
</dbReference>
<dbReference type="InterPro" id="IPR017439">
    <property type="entry name" value="Amidohydrolase"/>
</dbReference>
<comment type="similarity">
    <text evidence="1">Belongs to the peptidase M20 family.</text>
</comment>
<dbReference type="InterPro" id="IPR036264">
    <property type="entry name" value="Bact_exopeptidase_dim_dom"/>
</dbReference>
<protein>
    <submittedName>
        <fullName evidence="4">Unannotated protein</fullName>
    </submittedName>
</protein>
<organism evidence="4">
    <name type="scientific">freshwater metagenome</name>
    <dbReference type="NCBI Taxonomy" id="449393"/>
    <lineage>
        <taxon>unclassified sequences</taxon>
        <taxon>metagenomes</taxon>
        <taxon>ecological metagenomes</taxon>
    </lineage>
</organism>
<dbReference type="EMBL" id="CAFBPC010000147">
    <property type="protein sequence ID" value="CAB5007801.1"/>
    <property type="molecule type" value="Genomic_DNA"/>
</dbReference>
<dbReference type="InterPro" id="IPR002933">
    <property type="entry name" value="Peptidase_M20"/>
</dbReference>
<dbReference type="PANTHER" id="PTHR11014:SF63">
    <property type="entry name" value="METALLOPEPTIDASE, PUTATIVE (AFU_ORTHOLOGUE AFUA_6G09600)-RELATED"/>
    <property type="match status" value="1"/>
</dbReference>
<evidence type="ECO:0000256" key="1">
    <source>
        <dbReference type="ARBA" id="ARBA00006153"/>
    </source>
</evidence>
<dbReference type="NCBIfam" id="TIGR01891">
    <property type="entry name" value="amidohydrolases"/>
    <property type="match status" value="1"/>
</dbReference>
<dbReference type="Gene3D" id="3.40.630.10">
    <property type="entry name" value="Zn peptidases"/>
    <property type="match status" value="1"/>
</dbReference>
<proteinExistence type="inferred from homology"/>
<dbReference type="SUPFAM" id="SSF53187">
    <property type="entry name" value="Zn-dependent exopeptidases"/>
    <property type="match status" value="1"/>
</dbReference>
<dbReference type="FunFam" id="3.30.70.360:FF:000014">
    <property type="entry name" value="N-acyl-L-amino acid amidohydrolase"/>
    <property type="match status" value="1"/>
</dbReference>
<dbReference type="SUPFAM" id="SSF55031">
    <property type="entry name" value="Bacterial exopeptidase dimerisation domain"/>
    <property type="match status" value="1"/>
</dbReference>
<dbReference type="CDD" id="cd03886">
    <property type="entry name" value="M20_Acy1"/>
    <property type="match status" value="1"/>
</dbReference>
<evidence type="ECO:0000259" key="3">
    <source>
        <dbReference type="Pfam" id="PF07687"/>
    </source>
</evidence>
<dbReference type="PANTHER" id="PTHR11014">
    <property type="entry name" value="PEPTIDASE M20 FAMILY MEMBER"/>
    <property type="match status" value="1"/>
</dbReference>
<accession>A0A6J6DNB4</accession>
<gene>
    <name evidence="4" type="ORF">UFOPK1619_00645</name>
    <name evidence="5" type="ORF">UFOPK4057_00713</name>
</gene>
<keyword evidence="2" id="KW-0378">Hydrolase</keyword>
<dbReference type="Gene3D" id="3.30.70.360">
    <property type="match status" value="1"/>
</dbReference>
<dbReference type="Pfam" id="PF01546">
    <property type="entry name" value="Peptidase_M20"/>
    <property type="match status" value="1"/>
</dbReference>
<dbReference type="EMBL" id="CAEZTI010000114">
    <property type="protein sequence ID" value="CAB4565621.1"/>
    <property type="molecule type" value="Genomic_DNA"/>
</dbReference>